<dbReference type="EMBL" id="RYZW01000027">
    <property type="protein sequence ID" value="TDZ61876.1"/>
    <property type="molecule type" value="Genomic_DNA"/>
</dbReference>
<comment type="function">
    <text evidence="8">Core component of nucleosome. Nucleosomes wrap and compact DNA into chromatin, limiting DNA accessibility to the cellular machineries which require DNA as a template. Histones thereby play a central role in transcription regulation, DNA repair, DNA replication and chromosomal stability. DNA accessibility is regulated via a complex set of post-translational modifications of histones, also called histone code, and nucleosome remodeling.</text>
</comment>
<keyword evidence="5 8" id="KW-0238">DNA-binding</keyword>
<dbReference type="Gene3D" id="1.10.20.10">
    <property type="entry name" value="Histone, subunit A"/>
    <property type="match status" value="1"/>
</dbReference>
<evidence type="ECO:0000256" key="7">
    <source>
        <dbReference type="ARBA" id="ARBA00023269"/>
    </source>
</evidence>
<keyword evidence="10" id="KW-1185">Reference proteome</keyword>
<dbReference type="InterPro" id="IPR001951">
    <property type="entry name" value="Histone_H4"/>
</dbReference>
<protein>
    <recommendedName>
        <fullName evidence="8">Histone H4</fullName>
    </recommendedName>
</protein>
<evidence type="ECO:0000313" key="9">
    <source>
        <dbReference type="EMBL" id="TDZ61876.1"/>
    </source>
</evidence>
<dbReference type="GO" id="GO:0046982">
    <property type="term" value="F:protein heterodimerization activity"/>
    <property type="evidence" value="ECO:0007669"/>
    <property type="project" value="InterPro"/>
</dbReference>
<dbReference type="GO" id="GO:0005634">
    <property type="term" value="C:nucleus"/>
    <property type="evidence" value="ECO:0007669"/>
    <property type="project" value="UniProtKB-SubCell"/>
</dbReference>
<comment type="subunit">
    <text evidence="8">The nucleosome is a histone octamer containing two molecules each of H2A, H2B, H3 and H4 assembled in one H3-H4 heterotetramer and two H2A-H2B heterodimers. The octamer wraps approximately 147 bp of DNA.</text>
</comment>
<name>A0A4R8RI11_COLTR</name>
<dbReference type="CDD" id="cd22912">
    <property type="entry name" value="HFD_H4"/>
    <property type="match status" value="1"/>
</dbReference>
<dbReference type="Proteomes" id="UP000295703">
    <property type="component" value="Unassembled WGS sequence"/>
</dbReference>
<evidence type="ECO:0000256" key="4">
    <source>
        <dbReference type="ARBA" id="ARBA00022454"/>
    </source>
</evidence>
<accession>A0A4R8RI11</accession>
<evidence type="ECO:0000256" key="1">
    <source>
        <dbReference type="ARBA" id="ARBA00004123"/>
    </source>
</evidence>
<proteinExistence type="inferred from homology"/>
<evidence type="ECO:0000256" key="2">
    <source>
        <dbReference type="ARBA" id="ARBA00004286"/>
    </source>
</evidence>
<dbReference type="AlphaFoldDB" id="A0A4R8RI11"/>
<dbReference type="GO" id="GO:0030527">
    <property type="term" value="F:structural constituent of chromatin"/>
    <property type="evidence" value="ECO:0007669"/>
    <property type="project" value="InterPro"/>
</dbReference>
<reference evidence="9 10" key="1">
    <citation type="submission" date="2018-12" db="EMBL/GenBank/DDBJ databases">
        <title>Genome sequence and assembly of Colletotrichum trifolii.</title>
        <authorList>
            <person name="Gan P."/>
            <person name="Shirasu K."/>
        </authorList>
    </citation>
    <scope>NUCLEOTIDE SEQUENCE [LARGE SCALE GENOMIC DNA]</scope>
    <source>
        <strain evidence="9 10">543-2</strain>
    </source>
</reference>
<keyword evidence="7 8" id="KW-0544">Nucleosome core</keyword>
<dbReference type="InterPro" id="IPR009072">
    <property type="entry name" value="Histone-fold"/>
</dbReference>
<keyword evidence="6 8" id="KW-0539">Nucleus</keyword>
<organism evidence="9 10">
    <name type="scientific">Colletotrichum trifolii</name>
    <dbReference type="NCBI Taxonomy" id="5466"/>
    <lineage>
        <taxon>Eukaryota</taxon>
        <taxon>Fungi</taxon>
        <taxon>Dikarya</taxon>
        <taxon>Ascomycota</taxon>
        <taxon>Pezizomycotina</taxon>
        <taxon>Sordariomycetes</taxon>
        <taxon>Hypocreomycetidae</taxon>
        <taxon>Glomerellales</taxon>
        <taxon>Glomerellaceae</taxon>
        <taxon>Colletotrichum</taxon>
        <taxon>Colletotrichum orbiculare species complex</taxon>
    </lineage>
</organism>
<gene>
    <name evidence="9" type="primary">H4</name>
    <name evidence="9" type="ORF">CTRI78_v004022</name>
</gene>
<dbReference type="GO" id="GO:0003677">
    <property type="term" value="F:DNA binding"/>
    <property type="evidence" value="ECO:0007669"/>
    <property type="project" value="UniProtKB-KW"/>
</dbReference>
<sequence length="99" mass="11407">MNTTWAFNRRVLDGALCVSGAKRYKKVAKGNIARISRSDIRRLARRGGVKRISAVIYSEIRDAIVTFLKKVVHDAVIYCDYAKRRTVNVTYPHFVLYRC</sequence>
<evidence type="ECO:0000256" key="3">
    <source>
        <dbReference type="ARBA" id="ARBA00006564"/>
    </source>
</evidence>
<dbReference type="GO" id="GO:0000786">
    <property type="term" value="C:nucleosome"/>
    <property type="evidence" value="ECO:0007669"/>
    <property type="project" value="UniProtKB-KW"/>
</dbReference>
<comment type="similarity">
    <text evidence="3 8">Belongs to the histone H4 family.</text>
</comment>
<dbReference type="SUPFAM" id="SSF47113">
    <property type="entry name" value="Histone-fold"/>
    <property type="match status" value="1"/>
</dbReference>
<comment type="caution">
    <text evidence="9">The sequence shown here is derived from an EMBL/GenBank/DDBJ whole genome shotgun (WGS) entry which is preliminary data.</text>
</comment>
<comment type="subcellular location">
    <subcellularLocation>
        <location evidence="2">Chromosome</location>
    </subcellularLocation>
    <subcellularLocation>
        <location evidence="1">Nucleus</location>
    </subcellularLocation>
</comment>
<keyword evidence="4 8" id="KW-0158">Chromosome</keyword>
<dbReference type="SMART" id="SM00417">
    <property type="entry name" value="H4"/>
    <property type="match status" value="1"/>
</dbReference>
<evidence type="ECO:0000256" key="6">
    <source>
        <dbReference type="ARBA" id="ARBA00023242"/>
    </source>
</evidence>
<dbReference type="PANTHER" id="PTHR10484">
    <property type="entry name" value="HISTONE H4"/>
    <property type="match status" value="1"/>
</dbReference>
<evidence type="ECO:0000256" key="5">
    <source>
        <dbReference type="ARBA" id="ARBA00023125"/>
    </source>
</evidence>
<dbReference type="STRING" id="5466.A0A4R8RI11"/>
<evidence type="ECO:0000256" key="8">
    <source>
        <dbReference type="RuleBase" id="RU000528"/>
    </source>
</evidence>
<evidence type="ECO:0000313" key="10">
    <source>
        <dbReference type="Proteomes" id="UP000295703"/>
    </source>
</evidence>
<dbReference type="PRINTS" id="PR00623">
    <property type="entry name" value="HISTONEH4"/>
</dbReference>